<dbReference type="AlphaFoldDB" id="A0AAV4W417"/>
<organism evidence="1 2">
    <name type="scientific">Caerostris darwini</name>
    <dbReference type="NCBI Taxonomy" id="1538125"/>
    <lineage>
        <taxon>Eukaryota</taxon>
        <taxon>Metazoa</taxon>
        <taxon>Ecdysozoa</taxon>
        <taxon>Arthropoda</taxon>
        <taxon>Chelicerata</taxon>
        <taxon>Arachnida</taxon>
        <taxon>Araneae</taxon>
        <taxon>Araneomorphae</taxon>
        <taxon>Entelegynae</taxon>
        <taxon>Araneoidea</taxon>
        <taxon>Araneidae</taxon>
        <taxon>Caerostris</taxon>
    </lineage>
</organism>
<dbReference type="Proteomes" id="UP001054837">
    <property type="component" value="Unassembled WGS sequence"/>
</dbReference>
<dbReference type="EMBL" id="BPLQ01014049">
    <property type="protein sequence ID" value="GIY76790.1"/>
    <property type="molecule type" value="Genomic_DNA"/>
</dbReference>
<accession>A0AAV4W417</accession>
<sequence length="123" mass="13908">MLHLSAEIVYDPVLKQKLNVVFNSTSKHVCPMCGGTCSQTLHTLSKKEIKKSPLIVGKTTTSFICICGRYLKNLTIFSTHRRYCTVYKQTGFTAVIPSEVHKCPHCMQDFTDVMFLKMQTTSL</sequence>
<comment type="caution">
    <text evidence="1">The sequence shown here is derived from an EMBL/GenBank/DDBJ whole genome shotgun (WGS) entry which is preliminary data.</text>
</comment>
<protein>
    <submittedName>
        <fullName evidence="1">Uncharacterized protein</fullName>
    </submittedName>
</protein>
<evidence type="ECO:0000313" key="1">
    <source>
        <dbReference type="EMBL" id="GIY76790.1"/>
    </source>
</evidence>
<proteinExistence type="predicted"/>
<gene>
    <name evidence="1" type="ORF">CDAR_175011</name>
</gene>
<name>A0AAV4W417_9ARAC</name>
<reference evidence="1 2" key="1">
    <citation type="submission" date="2021-06" db="EMBL/GenBank/DDBJ databases">
        <title>Caerostris darwini draft genome.</title>
        <authorList>
            <person name="Kono N."/>
            <person name="Arakawa K."/>
        </authorList>
    </citation>
    <scope>NUCLEOTIDE SEQUENCE [LARGE SCALE GENOMIC DNA]</scope>
</reference>
<evidence type="ECO:0000313" key="2">
    <source>
        <dbReference type="Proteomes" id="UP001054837"/>
    </source>
</evidence>
<keyword evidence="2" id="KW-1185">Reference proteome</keyword>